<proteinExistence type="predicted"/>
<evidence type="ECO:0000313" key="1">
    <source>
        <dbReference type="EMBL" id="PIZ46076.1"/>
    </source>
</evidence>
<accession>A0A2M7TI93</accession>
<dbReference type="Proteomes" id="UP000228920">
    <property type="component" value="Unassembled WGS sequence"/>
</dbReference>
<dbReference type="AlphaFoldDB" id="A0A2M7TI93"/>
<name>A0A2M7TI93_UNCKA</name>
<comment type="caution">
    <text evidence="1">The sequence shown here is derived from an EMBL/GenBank/DDBJ whole genome shotgun (WGS) entry which is preliminary data.</text>
</comment>
<reference evidence="2" key="1">
    <citation type="submission" date="2017-09" db="EMBL/GenBank/DDBJ databases">
        <title>Depth-based differentiation of microbial function through sediment-hosted aquifers and enrichment of novel symbionts in the deep terrestrial subsurface.</title>
        <authorList>
            <person name="Probst A.J."/>
            <person name="Ladd B."/>
            <person name="Jarett J.K."/>
            <person name="Geller-Mcgrath D.E."/>
            <person name="Sieber C.M.K."/>
            <person name="Emerson J.B."/>
            <person name="Anantharaman K."/>
            <person name="Thomas B.C."/>
            <person name="Malmstrom R."/>
            <person name="Stieglmeier M."/>
            <person name="Klingl A."/>
            <person name="Woyke T."/>
            <person name="Ryan C.M."/>
            <person name="Banfield J.F."/>
        </authorList>
    </citation>
    <scope>NUCLEOTIDE SEQUENCE [LARGE SCALE GENOMIC DNA]</scope>
</reference>
<evidence type="ECO:0000313" key="2">
    <source>
        <dbReference type="Proteomes" id="UP000228920"/>
    </source>
</evidence>
<protein>
    <submittedName>
        <fullName evidence="1">Uncharacterized protein</fullName>
    </submittedName>
</protein>
<sequence>MASSPGNHKLADSQSIVTFDIQTGETRETVCVVVTKYKEGEKQFFTPIKIEKIIWGIHASFSVPKIPEESCHAMTWDQLVTLIADLIKAYDAKRLTVPAKNEPYTKPAPKYLPA</sequence>
<dbReference type="EMBL" id="PFNL01000112">
    <property type="protein sequence ID" value="PIZ46076.1"/>
    <property type="molecule type" value="Genomic_DNA"/>
</dbReference>
<organism evidence="1 2">
    <name type="scientific">candidate division WWE3 bacterium CG_4_10_14_0_2_um_filter_41_14</name>
    <dbReference type="NCBI Taxonomy" id="1975072"/>
    <lineage>
        <taxon>Bacteria</taxon>
        <taxon>Katanobacteria</taxon>
    </lineage>
</organism>
<gene>
    <name evidence="1" type="ORF">COY32_03915</name>
</gene>